<dbReference type="InterPro" id="IPR029063">
    <property type="entry name" value="SAM-dependent_MTases_sf"/>
</dbReference>
<dbReference type="AlphaFoldDB" id="A0A162JEF8"/>
<dbReference type="PATRIC" id="fig|1705578.3.peg.3585"/>
<reference evidence="2 4" key="1">
    <citation type="journal article" date="2015" name="Biotechnol. Bioeng.">
        <title>Genome sequence and phenotypic characterization of Caulobacter segnis.</title>
        <authorList>
            <person name="Patel S."/>
            <person name="Fletcher B."/>
            <person name="Scott D.C."/>
            <person name="Ely B."/>
        </authorList>
    </citation>
    <scope>NUCLEOTIDE SEQUENCE [LARGE SCALE GENOMIC DNA]</scope>
    <source>
        <strain evidence="2 4">PS02</strain>
    </source>
</reference>
<evidence type="ECO:0000313" key="3">
    <source>
        <dbReference type="EMBL" id="OBR91569.1"/>
    </source>
</evidence>
<dbReference type="SUPFAM" id="SSF53448">
    <property type="entry name" value="Nucleotide-diphospho-sugar transferases"/>
    <property type="match status" value="1"/>
</dbReference>
<dbReference type="Proteomes" id="UP000093694">
    <property type="component" value="Unassembled WGS sequence"/>
</dbReference>
<organism evidence="2 4">
    <name type="scientific">Clostridium coskatii</name>
    <dbReference type="NCBI Taxonomy" id="1705578"/>
    <lineage>
        <taxon>Bacteria</taxon>
        <taxon>Bacillati</taxon>
        <taxon>Bacillota</taxon>
        <taxon>Clostridia</taxon>
        <taxon>Eubacteriales</taxon>
        <taxon>Clostridiaceae</taxon>
        <taxon>Clostridium</taxon>
    </lineage>
</organism>
<comment type="caution">
    <text evidence="2">The sequence shown here is derived from an EMBL/GenBank/DDBJ whole genome shotgun (WGS) entry which is preliminary data.</text>
</comment>
<accession>A0A162JEF8</accession>
<dbReference type="InterPro" id="IPR029044">
    <property type="entry name" value="Nucleotide-diphossugar_trans"/>
</dbReference>
<dbReference type="EMBL" id="LROR01000069">
    <property type="protein sequence ID" value="OBR91569.1"/>
    <property type="molecule type" value="Genomic_DNA"/>
</dbReference>
<dbReference type="InterPro" id="IPR013216">
    <property type="entry name" value="Methyltransf_11"/>
</dbReference>
<dbReference type="EC" id="2.1.1.-" evidence="2 3"/>
<name>A0A162JEF8_9CLOT</name>
<gene>
    <name evidence="2" type="primary">ycgJ_2</name>
    <name evidence="3" type="ORF">CLCOS_33880</name>
    <name evidence="2" type="ORF">WX73_03595</name>
</gene>
<dbReference type="Pfam" id="PF08241">
    <property type="entry name" value="Methyltransf_11"/>
    <property type="match status" value="1"/>
</dbReference>
<dbReference type="RefSeq" id="WP_063600441.1">
    <property type="nucleotide sequence ID" value="NZ_LITQ01000008.1"/>
</dbReference>
<reference evidence="3 5" key="2">
    <citation type="journal article" date="2016" name="Front. Microbiol.">
        <title>Industrial Acetogenic Biocatalysts: A Comparative Metabolic and Genomic Analysis.</title>
        <authorList>
            <person name="Bengelsdorf F."/>
            <person name="Poehlein A."/>
            <person name="Sonja S."/>
            <person name="Erz C."/>
            <person name="Hummel T."/>
            <person name="Hoffmeister S."/>
            <person name="Daniel R."/>
            <person name="Durre P."/>
        </authorList>
    </citation>
    <scope>NUCLEOTIDE SEQUENCE [LARGE SCALE GENOMIC DNA]</scope>
    <source>
        <strain evidence="3 5">PTA-10522</strain>
    </source>
</reference>
<dbReference type="GO" id="GO:0032259">
    <property type="term" value="P:methylation"/>
    <property type="evidence" value="ECO:0007669"/>
    <property type="project" value="UniProtKB-KW"/>
</dbReference>
<dbReference type="Proteomes" id="UP000077384">
    <property type="component" value="Unassembled WGS sequence"/>
</dbReference>
<protein>
    <submittedName>
        <fullName evidence="2 3">Methyltransferase YcgJ</fullName>
        <ecNumber evidence="2 3">2.1.1.-</ecNumber>
    </submittedName>
</protein>
<proteinExistence type="predicted"/>
<evidence type="ECO:0000259" key="1">
    <source>
        <dbReference type="Pfam" id="PF08241"/>
    </source>
</evidence>
<dbReference type="Gene3D" id="3.40.50.150">
    <property type="entry name" value="Vaccinia Virus protein VP39"/>
    <property type="match status" value="1"/>
</dbReference>
<evidence type="ECO:0000313" key="4">
    <source>
        <dbReference type="Proteomes" id="UP000077384"/>
    </source>
</evidence>
<sequence length="509" mass="58962">MNIYMLPFFINKENYGEEITMASQCLKSLSYSKDVNMLIFNQGCLSNKELEEILKKFNFNYKIIGIGENVGITLSRYIGLRYIIENYSNINYVIEAHIDMIFPPNWQEPLIQYLNSSEEPMISPAIITNFSDSAFPNKNTTLEDKIKYLSTMGENKITNGFVHPVIHKLSVLKEICPYDVGFLTGTQGYEDDSILLGYNYYMGTNKKWAPKICHKSYVYHKTLFQRFKLQNVSESFNKNYLGLKSQYGAYGLKELSRIYPNNDFFIGEYRKSIINPDIYKKYNMYIEKNSSKTKIPIDKKSSRFIVTTDEKKTKCLLKIPSDWWSRCYEYAWASNFLEKNDTCLDAACGAPHPFKFYLASICKNVYACDIDTDILDKNRTLSRVSQYFDEEDVKEASKYIDKINFSNSSLTSLPYEDNKFDKVYCISVLEHLSNVDKGEAIKEFYRVLKKDGLLVLTVDYPTADLNLLVNNLKTAGFEFVDSVDYKICPSAVYSKLLGGLYCFRLLLRK</sequence>
<dbReference type="GO" id="GO:0008757">
    <property type="term" value="F:S-adenosylmethionine-dependent methyltransferase activity"/>
    <property type="evidence" value="ECO:0007669"/>
    <property type="project" value="InterPro"/>
</dbReference>
<keyword evidence="5" id="KW-1185">Reference proteome</keyword>
<keyword evidence="2" id="KW-0489">Methyltransferase</keyword>
<evidence type="ECO:0000313" key="5">
    <source>
        <dbReference type="Proteomes" id="UP000093694"/>
    </source>
</evidence>
<dbReference type="SUPFAM" id="SSF53335">
    <property type="entry name" value="S-adenosyl-L-methionine-dependent methyltransferases"/>
    <property type="match status" value="1"/>
</dbReference>
<evidence type="ECO:0000313" key="2">
    <source>
        <dbReference type="EMBL" id="OAA94025.1"/>
    </source>
</evidence>
<keyword evidence="2" id="KW-0808">Transferase</keyword>
<dbReference type="CDD" id="cd02440">
    <property type="entry name" value="AdoMet_MTases"/>
    <property type="match status" value="1"/>
</dbReference>
<feature type="domain" description="Methyltransferase type 11" evidence="1">
    <location>
        <begin position="344"/>
        <end position="456"/>
    </location>
</feature>
<dbReference type="EMBL" id="LITQ01000008">
    <property type="protein sequence ID" value="OAA94025.1"/>
    <property type="molecule type" value="Genomic_DNA"/>
</dbReference>